<sequence length="116" mass="13531">MLRIAINVCKNYLRSSWWRRIDRSVILENIPAEVHDFEDDTLLYQIIKLSSKYKEVLLLYYYQDMKIREIAEVLQIPESTVSVRLKAGKGIVKSETEGLVRGCVVITILRISLMLD</sequence>
<dbReference type="InterPro" id="IPR013324">
    <property type="entry name" value="RNA_pol_sigma_r3/r4-like"/>
</dbReference>
<accession>A0A0W1AXF3</accession>
<dbReference type="SUPFAM" id="SSF88659">
    <property type="entry name" value="Sigma3 and sigma4 domains of RNA polymerase sigma factors"/>
    <property type="match status" value="1"/>
</dbReference>
<organism evidence="2 3">
    <name type="scientific">Paenibacillus etheri</name>
    <dbReference type="NCBI Taxonomy" id="1306852"/>
    <lineage>
        <taxon>Bacteria</taxon>
        <taxon>Bacillati</taxon>
        <taxon>Bacillota</taxon>
        <taxon>Bacilli</taxon>
        <taxon>Bacillales</taxon>
        <taxon>Paenibacillaceae</taxon>
        <taxon>Paenibacillus</taxon>
    </lineage>
</organism>
<gene>
    <name evidence="2" type="ORF">UQ64_17915</name>
</gene>
<dbReference type="AlphaFoldDB" id="A0A0W1AXF3"/>
<reference evidence="2 3" key="1">
    <citation type="journal article" date="2015" name="Int. Biodeterior. Biodegradation">
        <title>Physiological and genetic screening methods for the isolation of methyl tert-butyl ether-degrading bacteria for bioremediation purposes.</title>
        <authorList>
            <person name="Guisado I.M."/>
            <person name="Purswani J."/>
            <person name="Gonzalez Lopez J."/>
            <person name="Pozo C."/>
        </authorList>
    </citation>
    <scope>NUCLEOTIDE SEQUENCE [LARGE SCALE GENOMIC DNA]</scope>
    <source>
        <strain evidence="2 3">SH7</strain>
    </source>
</reference>
<dbReference type="GO" id="GO:0003677">
    <property type="term" value="F:DNA binding"/>
    <property type="evidence" value="ECO:0007669"/>
    <property type="project" value="InterPro"/>
</dbReference>
<dbReference type="InterPro" id="IPR013249">
    <property type="entry name" value="RNA_pol_sigma70_r4_t2"/>
</dbReference>
<dbReference type="InterPro" id="IPR036388">
    <property type="entry name" value="WH-like_DNA-bd_sf"/>
</dbReference>
<evidence type="ECO:0000259" key="1">
    <source>
        <dbReference type="Pfam" id="PF08281"/>
    </source>
</evidence>
<evidence type="ECO:0000313" key="3">
    <source>
        <dbReference type="Proteomes" id="UP000054709"/>
    </source>
</evidence>
<dbReference type="GO" id="GO:0006352">
    <property type="term" value="P:DNA-templated transcription initiation"/>
    <property type="evidence" value="ECO:0007669"/>
    <property type="project" value="InterPro"/>
</dbReference>
<dbReference type="GO" id="GO:0016987">
    <property type="term" value="F:sigma factor activity"/>
    <property type="evidence" value="ECO:0007669"/>
    <property type="project" value="InterPro"/>
</dbReference>
<dbReference type="Gene3D" id="1.10.10.10">
    <property type="entry name" value="Winged helix-like DNA-binding domain superfamily/Winged helix DNA-binding domain"/>
    <property type="match status" value="1"/>
</dbReference>
<dbReference type="EMBL" id="LCZJ02000025">
    <property type="protein sequence ID" value="KTD85967.1"/>
    <property type="molecule type" value="Genomic_DNA"/>
</dbReference>
<protein>
    <recommendedName>
        <fullName evidence="1">RNA polymerase sigma factor 70 region 4 type 2 domain-containing protein</fullName>
    </recommendedName>
</protein>
<dbReference type="CDD" id="cd06171">
    <property type="entry name" value="Sigma70_r4"/>
    <property type="match status" value="1"/>
</dbReference>
<dbReference type="Pfam" id="PF08281">
    <property type="entry name" value="Sigma70_r4_2"/>
    <property type="match status" value="1"/>
</dbReference>
<comment type="caution">
    <text evidence="2">The sequence shown here is derived from an EMBL/GenBank/DDBJ whole genome shotgun (WGS) entry which is preliminary data.</text>
</comment>
<name>A0A0W1AXF3_9BACL</name>
<proteinExistence type="predicted"/>
<feature type="domain" description="RNA polymerase sigma factor 70 region 4 type 2" evidence="1">
    <location>
        <begin position="44"/>
        <end position="89"/>
    </location>
</feature>
<dbReference type="Proteomes" id="UP000054709">
    <property type="component" value="Unassembled WGS sequence"/>
</dbReference>
<evidence type="ECO:0000313" key="2">
    <source>
        <dbReference type="EMBL" id="KTD85967.1"/>
    </source>
</evidence>
<dbReference type="RefSeq" id="WP_060624241.1">
    <property type="nucleotide sequence ID" value="NZ_LCZJ02000025.1"/>
</dbReference>
<keyword evidence="3" id="KW-1185">Reference proteome</keyword>